<gene>
    <name evidence="2" type="ORF">ALT_1218</name>
</gene>
<dbReference type="AlphaFoldDB" id="A0AAN4PC98"/>
<dbReference type="GO" id="GO:0051213">
    <property type="term" value="F:dioxygenase activity"/>
    <property type="evidence" value="ECO:0007669"/>
    <property type="project" value="UniProtKB-KW"/>
</dbReference>
<dbReference type="PANTHER" id="PTHR37563">
    <property type="entry name" value="PHYTANOYL-COA DIOXYGENASE FAMILY PROTEIN (AFU_ORTHOLOGUE AFUA_2G03330)"/>
    <property type="match status" value="1"/>
</dbReference>
<evidence type="ECO:0000313" key="3">
    <source>
        <dbReference type="Proteomes" id="UP000051487"/>
    </source>
</evidence>
<comment type="caution">
    <text evidence="2">The sequence shown here is derived from an EMBL/GenBank/DDBJ whole genome shotgun (WGS) entry which is preliminary data.</text>
</comment>
<dbReference type="Pfam" id="PF05721">
    <property type="entry name" value="PhyH"/>
    <property type="match status" value="1"/>
</dbReference>
<organism evidence="2 3">
    <name type="scientific">Aspergillus lentulus</name>
    <dbReference type="NCBI Taxonomy" id="293939"/>
    <lineage>
        <taxon>Eukaryota</taxon>
        <taxon>Fungi</taxon>
        <taxon>Dikarya</taxon>
        <taxon>Ascomycota</taxon>
        <taxon>Pezizomycotina</taxon>
        <taxon>Eurotiomycetes</taxon>
        <taxon>Eurotiomycetidae</taxon>
        <taxon>Eurotiales</taxon>
        <taxon>Aspergillaceae</taxon>
        <taxon>Aspergillus</taxon>
        <taxon>Aspergillus subgen. Fumigati</taxon>
    </lineage>
</organism>
<keyword evidence="2" id="KW-0560">Oxidoreductase</keyword>
<dbReference type="Gene3D" id="2.60.120.620">
    <property type="entry name" value="q2cbj1_9rhob like domain"/>
    <property type="match status" value="1"/>
</dbReference>
<dbReference type="SUPFAM" id="SSF51197">
    <property type="entry name" value="Clavaminate synthase-like"/>
    <property type="match status" value="1"/>
</dbReference>
<keyword evidence="2" id="KW-0223">Dioxygenase</keyword>
<sequence>MASSYPTSICPSAAEITNGQLTPQNLEIAIRSLYHDGLVVVENAVPHAVLDRLNEKMVQDAYTLQSRKDNSPYNYNRGNIQQDPPPVKDYFDPDIYLNPIAMQITNTALGPRPKWTFCSGNTAMPPTADCPPTSQPVHSDADFDHPTHPFAYVVNVPLIEMTPENGSTEIWLGTHIDSGLHVQEGMHGDRASGRIKLDKLEKRRAIRPPCQPVVPKGAIVVRDLRLWHAGVGNKTDQVRVMLAMIHFAPWYRNPMRLEFSESVRPIMEKQDGLEVPVDWVTDEEAMSRYLNRAFGVLATPVAAVAMAGCPALVDMIDPNATTPPATPPAIAAVFVEAAIGEDESFVEEVDAVVCAVVADNEVDNDAESDVVVLIDDVDGAVGEDIVSEEEATKWQWAVICPCGKTTSSGAQPTNPFELTSNPFAS</sequence>
<reference evidence="2 3" key="1">
    <citation type="submission" date="2015-11" db="EMBL/GenBank/DDBJ databases">
        <title>Aspergillus lentulus strain IFM 54703T.</title>
        <authorList>
            <person name="Kusuya Y."/>
            <person name="Sakai K."/>
            <person name="Kamei K."/>
            <person name="Takahashi H."/>
            <person name="Yaguchi T."/>
        </authorList>
    </citation>
    <scope>NUCLEOTIDE SEQUENCE [LARGE SCALE GENOMIC DNA]</scope>
    <source>
        <strain evidence="2 3">IFM 54703</strain>
    </source>
</reference>
<feature type="region of interest" description="Disordered" evidence="1">
    <location>
        <begin position="65"/>
        <end position="86"/>
    </location>
</feature>
<evidence type="ECO:0000313" key="2">
    <source>
        <dbReference type="EMBL" id="GAQ03897.1"/>
    </source>
</evidence>
<dbReference type="PANTHER" id="PTHR37563:SF2">
    <property type="entry name" value="PHYTANOYL-COA DIOXYGENASE FAMILY PROTEIN (AFU_ORTHOLOGUE AFUA_2G03330)"/>
    <property type="match status" value="1"/>
</dbReference>
<feature type="region of interest" description="Disordered" evidence="1">
    <location>
        <begin position="406"/>
        <end position="425"/>
    </location>
</feature>
<dbReference type="Proteomes" id="UP000051487">
    <property type="component" value="Unassembled WGS sequence"/>
</dbReference>
<dbReference type="EMBL" id="BCLY01000001">
    <property type="protein sequence ID" value="GAQ03897.1"/>
    <property type="molecule type" value="Genomic_DNA"/>
</dbReference>
<name>A0AAN4PC98_ASPLE</name>
<evidence type="ECO:0000256" key="1">
    <source>
        <dbReference type="SAM" id="MobiDB-lite"/>
    </source>
</evidence>
<protein>
    <submittedName>
        <fullName evidence="2">Kanamycin B dioxygenase</fullName>
    </submittedName>
</protein>
<accession>A0AAN4PC98</accession>
<dbReference type="InterPro" id="IPR051961">
    <property type="entry name" value="Fungal_Metabolite_Diox"/>
</dbReference>
<dbReference type="InterPro" id="IPR008775">
    <property type="entry name" value="Phytyl_CoA_dOase-like"/>
</dbReference>
<feature type="compositionally biased region" description="Polar residues" evidence="1">
    <location>
        <begin position="71"/>
        <end position="82"/>
    </location>
</feature>
<proteinExistence type="predicted"/>